<evidence type="ECO:0000256" key="2">
    <source>
        <dbReference type="SAM" id="MobiDB-lite"/>
    </source>
</evidence>
<comment type="caution">
    <text evidence="3">The sequence shown here is derived from an EMBL/GenBank/DDBJ whole genome shotgun (WGS) entry which is preliminary data.</text>
</comment>
<gene>
    <name evidence="3" type="ORF">LR394_17735</name>
</gene>
<accession>A0A9X1NF93</accession>
<evidence type="ECO:0000313" key="3">
    <source>
        <dbReference type="EMBL" id="MCD5312750.1"/>
    </source>
</evidence>
<dbReference type="RefSeq" id="WP_231443292.1">
    <property type="nucleotide sequence ID" value="NZ_JAJOMB010000009.1"/>
</dbReference>
<feature type="region of interest" description="Disordered" evidence="2">
    <location>
        <begin position="65"/>
        <end position="84"/>
    </location>
</feature>
<organism evidence="3 4">
    <name type="scientific">Kineosporia babensis</name>
    <dbReference type="NCBI Taxonomy" id="499548"/>
    <lineage>
        <taxon>Bacteria</taxon>
        <taxon>Bacillati</taxon>
        <taxon>Actinomycetota</taxon>
        <taxon>Actinomycetes</taxon>
        <taxon>Kineosporiales</taxon>
        <taxon>Kineosporiaceae</taxon>
        <taxon>Kineosporia</taxon>
    </lineage>
</organism>
<dbReference type="EMBL" id="JAJOMB010000009">
    <property type="protein sequence ID" value="MCD5312750.1"/>
    <property type="molecule type" value="Genomic_DNA"/>
</dbReference>
<proteinExistence type="predicted"/>
<evidence type="ECO:0000313" key="4">
    <source>
        <dbReference type="Proteomes" id="UP001138997"/>
    </source>
</evidence>
<evidence type="ECO:0000256" key="1">
    <source>
        <dbReference type="ARBA" id="ARBA00022729"/>
    </source>
</evidence>
<reference evidence="3" key="1">
    <citation type="submission" date="2021-11" db="EMBL/GenBank/DDBJ databases">
        <title>Streptomyces corallinus and Kineosporia corallina sp. nov., two new coral-derived marine actinobacteria.</title>
        <authorList>
            <person name="Buangrab K."/>
            <person name="Sutthacheep M."/>
            <person name="Yeemin T."/>
            <person name="Harunari E."/>
            <person name="Igarashi Y."/>
            <person name="Sripreechasak P."/>
            <person name="Kanchanasin P."/>
            <person name="Tanasupawat S."/>
            <person name="Phongsopitanun W."/>
        </authorList>
    </citation>
    <scope>NUCLEOTIDE SEQUENCE</scope>
    <source>
        <strain evidence="3">JCM 31032</strain>
    </source>
</reference>
<dbReference type="Gene3D" id="3.30.1450.10">
    <property type="match status" value="1"/>
</dbReference>
<sequence length="119" mass="12710">MKKVLITLLVVGVLGVALLAGGGFFLWKLFKDNTVSEATYAAIKVGDTTDAVTAQLPEGMEFTENEVYGADNTEREPSPKGATCDHYLSSDVSNESGTLYYRFCFSDGALVEKSSIVGA</sequence>
<keyword evidence="1" id="KW-0732">Signal</keyword>
<keyword evidence="4" id="KW-1185">Reference proteome</keyword>
<dbReference type="InterPro" id="IPR037873">
    <property type="entry name" value="BamE-like"/>
</dbReference>
<dbReference type="AlphaFoldDB" id="A0A9X1NF93"/>
<dbReference type="Proteomes" id="UP001138997">
    <property type="component" value="Unassembled WGS sequence"/>
</dbReference>
<protein>
    <submittedName>
        <fullName evidence="3">Uncharacterized protein</fullName>
    </submittedName>
</protein>
<name>A0A9X1NF93_9ACTN</name>